<evidence type="ECO:0000256" key="4">
    <source>
        <dbReference type="SAM" id="SignalP"/>
    </source>
</evidence>
<protein>
    <submittedName>
        <fullName evidence="5">PT repeat-containing protein</fullName>
    </submittedName>
</protein>
<keyword evidence="6" id="KW-1185">Reference proteome</keyword>
<name>A0A1A8ZJ87_9ACTN</name>
<feature type="region of interest" description="Disordered" evidence="3">
    <location>
        <begin position="53"/>
        <end position="154"/>
    </location>
</feature>
<proteinExistence type="predicted"/>
<keyword evidence="2" id="KW-0677">Repeat</keyword>
<dbReference type="PATRIC" id="fig|299146.4.peg.1981"/>
<accession>A0A1A8ZJ87</accession>
<dbReference type="RefSeq" id="WP_157739912.1">
    <property type="nucleotide sequence ID" value="NZ_LT594324.1"/>
</dbReference>
<dbReference type="OrthoDB" id="3297964at2"/>
<organism evidence="5 6">
    <name type="scientific">Micromonospora narathiwatensis</name>
    <dbReference type="NCBI Taxonomy" id="299146"/>
    <lineage>
        <taxon>Bacteria</taxon>
        <taxon>Bacillati</taxon>
        <taxon>Actinomycetota</taxon>
        <taxon>Actinomycetes</taxon>
        <taxon>Micromonosporales</taxon>
        <taxon>Micromonosporaceae</taxon>
        <taxon>Micromonospora</taxon>
    </lineage>
</organism>
<feature type="chain" id="PRO_5008382737" evidence="4">
    <location>
        <begin position="35"/>
        <end position="194"/>
    </location>
</feature>
<dbReference type="Proteomes" id="UP000198765">
    <property type="component" value="Chromosome I"/>
</dbReference>
<dbReference type="InterPro" id="IPR006970">
    <property type="entry name" value="PT"/>
</dbReference>
<dbReference type="Pfam" id="PF04886">
    <property type="entry name" value="PT"/>
    <property type="match status" value="1"/>
</dbReference>
<evidence type="ECO:0000313" key="5">
    <source>
        <dbReference type="EMBL" id="SBT43908.1"/>
    </source>
</evidence>
<feature type="signal peptide" evidence="4">
    <location>
        <begin position="1"/>
        <end position="34"/>
    </location>
</feature>
<keyword evidence="1 4" id="KW-0732">Signal</keyword>
<dbReference type="PROSITE" id="PS51257">
    <property type="entry name" value="PROKAR_LIPOPROTEIN"/>
    <property type="match status" value="1"/>
</dbReference>
<evidence type="ECO:0000256" key="3">
    <source>
        <dbReference type="SAM" id="MobiDB-lite"/>
    </source>
</evidence>
<evidence type="ECO:0000256" key="2">
    <source>
        <dbReference type="ARBA" id="ARBA00022737"/>
    </source>
</evidence>
<evidence type="ECO:0000313" key="6">
    <source>
        <dbReference type="Proteomes" id="UP000198765"/>
    </source>
</evidence>
<dbReference type="AlphaFoldDB" id="A0A1A8ZJ87"/>
<gene>
    <name evidence="5" type="ORF">GA0070621_1920</name>
</gene>
<dbReference type="EMBL" id="LT594324">
    <property type="protein sequence ID" value="SBT43908.1"/>
    <property type="molecule type" value="Genomic_DNA"/>
</dbReference>
<sequence length="194" mass="19299">MSKTGRSRLLAAVLTAAASALLTACGGDSTPTTAATGAEGDNPFAAYQNCLRDNGITLPSGGPGRSPGDRPSGFPTTRPSGFPTARPSGFPSGFPTDRPSGGEGRRFPGMGRPADVDEATWQKAQEACASVRPTGGPGGWGGPGGSAAPGDGRGTAYRTCLSGRGVDLDHLDPSDAKTKEALLACAAVSPAPTN</sequence>
<feature type="compositionally biased region" description="Gly residues" evidence="3">
    <location>
        <begin position="135"/>
        <end position="153"/>
    </location>
</feature>
<reference evidence="5 6" key="1">
    <citation type="submission" date="2016-06" db="EMBL/GenBank/DDBJ databases">
        <authorList>
            <person name="Kjaerup R.B."/>
            <person name="Dalgaard T.S."/>
            <person name="Juul-Madsen H.R."/>
        </authorList>
    </citation>
    <scope>NUCLEOTIDE SEQUENCE [LARGE SCALE GENOMIC DNA]</scope>
    <source>
        <strain evidence="5 6">DSM 45248</strain>
    </source>
</reference>
<evidence type="ECO:0000256" key="1">
    <source>
        <dbReference type="ARBA" id="ARBA00022729"/>
    </source>
</evidence>